<dbReference type="InterPro" id="IPR021985">
    <property type="entry name" value="RNA_pol_Rpo13"/>
</dbReference>
<feature type="region of interest" description="Disordered" evidence="1">
    <location>
        <begin position="1"/>
        <end position="30"/>
    </location>
</feature>
<dbReference type="Gene3D" id="6.20.450.10">
    <property type="match status" value="1"/>
</dbReference>
<dbReference type="EMBL" id="WGGD01000005">
    <property type="protein sequence ID" value="MUN28281.1"/>
    <property type="molecule type" value="Genomic_DNA"/>
</dbReference>
<protein>
    <submittedName>
        <fullName evidence="3">RNA polymerase Rpo13</fullName>
    </submittedName>
</protein>
<feature type="compositionally biased region" description="Acidic residues" evidence="1">
    <location>
        <begin position="14"/>
        <end position="29"/>
    </location>
</feature>
<reference evidence="3 4" key="1">
    <citation type="submission" date="2019-10" db="EMBL/GenBank/DDBJ databases">
        <title>Sequencing and Assembly of Multiple Reported Metal-Biooxidizing Members of the Extremely Thermoacidophilic Archaeal Family Sulfolobaceae.</title>
        <authorList>
            <person name="Counts J.A."/>
            <person name="Kelly R.M."/>
        </authorList>
    </citation>
    <scope>NUCLEOTIDE SEQUENCE [LARGE SCALE GENOMIC DNA]</scope>
    <source>
        <strain evidence="3 4">DSM 6482</strain>
    </source>
</reference>
<sequence length="121" mass="14326">MSEGEVDEKRDMHEDDETEHEIEREDDDLPFLSIQDIEILMRNTEIWDKLLQGKINIDEARREFEVNGRVFDGIEDRKKAKKQASRKKATRKRATKKAKNEESEEEAKEVEPKEDHEVEEG</sequence>
<organism evidence="3 4">
    <name type="scientific">Sulfuracidifex metallicus DSM 6482 = JCM 9184</name>
    <dbReference type="NCBI Taxonomy" id="523847"/>
    <lineage>
        <taxon>Archaea</taxon>
        <taxon>Thermoproteota</taxon>
        <taxon>Thermoprotei</taxon>
        <taxon>Sulfolobales</taxon>
        <taxon>Sulfolobaceae</taxon>
        <taxon>Sulfuracidifex</taxon>
    </lineage>
</organism>
<feature type="domain" description="RNA polymerase Rpo13 subunit HTH" evidence="2">
    <location>
        <begin position="18"/>
        <end position="55"/>
    </location>
</feature>
<dbReference type="RefSeq" id="WP_156016175.1">
    <property type="nucleotide sequence ID" value="NZ_WGGD01000005.1"/>
</dbReference>
<evidence type="ECO:0000313" key="3">
    <source>
        <dbReference type="EMBL" id="MUN28281.1"/>
    </source>
</evidence>
<evidence type="ECO:0000259" key="2">
    <source>
        <dbReference type="Pfam" id="PF12136"/>
    </source>
</evidence>
<feature type="compositionally biased region" description="Basic residues" evidence="1">
    <location>
        <begin position="79"/>
        <end position="97"/>
    </location>
</feature>
<proteinExistence type="predicted"/>
<feature type="compositionally biased region" description="Basic and acidic residues" evidence="1">
    <location>
        <begin position="109"/>
        <end position="121"/>
    </location>
</feature>
<name>A0A6A9QM63_SULME</name>
<keyword evidence="4" id="KW-1185">Reference proteome</keyword>
<gene>
    <name evidence="3" type="ORF">GC250_02100</name>
</gene>
<dbReference type="AlphaFoldDB" id="A0A6A9QM63"/>
<dbReference type="Proteomes" id="UP000470772">
    <property type="component" value="Unassembled WGS sequence"/>
</dbReference>
<evidence type="ECO:0000313" key="4">
    <source>
        <dbReference type="Proteomes" id="UP000470772"/>
    </source>
</evidence>
<comment type="caution">
    <text evidence="3">The sequence shown here is derived from an EMBL/GenBank/DDBJ whole genome shotgun (WGS) entry which is preliminary data.</text>
</comment>
<accession>A0A6A9QM63</accession>
<dbReference type="Pfam" id="PF12136">
    <property type="entry name" value="RNA_pol_Rpo13"/>
    <property type="match status" value="1"/>
</dbReference>
<evidence type="ECO:0000256" key="1">
    <source>
        <dbReference type="SAM" id="MobiDB-lite"/>
    </source>
</evidence>
<feature type="region of interest" description="Disordered" evidence="1">
    <location>
        <begin position="75"/>
        <end position="121"/>
    </location>
</feature>